<dbReference type="InterPro" id="IPR013099">
    <property type="entry name" value="K_chnl_dom"/>
</dbReference>
<feature type="transmembrane region" description="Helical" evidence="1">
    <location>
        <begin position="24"/>
        <end position="45"/>
    </location>
</feature>
<keyword evidence="4" id="KW-1185">Reference proteome</keyword>
<evidence type="ECO:0000313" key="3">
    <source>
        <dbReference type="EMBL" id="PLR35173.1"/>
    </source>
</evidence>
<dbReference type="SUPFAM" id="SSF81324">
    <property type="entry name" value="Voltage-gated potassium channels"/>
    <property type="match status" value="1"/>
</dbReference>
<dbReference type="Pfam" id="PF07885">
    <property type="entry name" value="Ion_trans_2"/>
    <property type="match status" value="1"/>
</dbReference>
<dbReference type="RefSeq" id="WP_101824429.1">
    <property type="nucleotide sequence ID" value="NZ_PJZH01000009.1"/>
</dbReference>
<protein>
    <recommendedName>
        <fullName evidence="2">Potassium channel domain-containing protein</fullName>
    </recommendedName>
</protein>
<keyword evidence="1" id="KW-0812">Transmembrane</keyword>
<feature type="transmembrane region" description="Helical" evidence="1">
    <location>
        <begin position="84"/>
        <end position="106"/>
    </location>
</feature>
<name>A0A2N5E394_9GAMM</name>
<sequence length="333" mass="38054">MENIEMTSNNTSKKFFDVTSYPPYAYALFYFINIISFALIYNIFFSNDFKSGYLNFIQATYFSVVTVTTLGFGDITPKLDSSSLLIAITTQVVLGVITIGLFLNGISQKLSDKKDKIKEEHEKEIEEQKIAKLLIILKPIIVSYLEILAETYKVTFNTERDTLRIRPKSLFNQDYFDQISVQNFSSQQTKYGSNIMSWGKFIDLENNKLKESIDNYLIKFSTVLTIDIVELLVNIKDHHYLNHAKQALNMAEWNHTHGVKIPPFSMLSIEHSSIQIPEKPTTIKDFHNLLLTLIDLIEKKTKCESLEMIIYLQNGTAPSVGSAIAPIIKFGPF</sequence>
<evidence type="ECO:0000313" key="4">
    <source>
        <dbReference type="Proteomes" id="UP000234503"/>
    </source>
</evidence>
<evidence type="ECO:0000256" key="1">
    <source>
        <dbReference type="SAM" id="Phobius"/>
    </source>
</evidence>
<accession>A0A2N5E394</accession>
<dbReference type="Proteomes" id="UP000234503">
    <property type="component" value="Unassembled WGS sequence"/>
</dbReference>
<evidence type="ECO:0000259" key="2">
    <source>
        <dbReference type="Pfam" id="PF07885"/>
    </source>
</evidence>
<reference evidence="3 4" key="1">
    <citation type="submission" date="2017-12" db="EMBL/GenBank/DDBJ databases">
        <title>Characterization of six clinical isolates of Enterochimera gen. nov., a novel genus of the Yersiniaciae family and the three species Enterochimera arupensis sp. nov., Enterochimera coloradensis sp. nov, and Enterochimera californica sp. nov.</title>
        <authorList>
            <person name="Rossi A."/>
            <person name="Fisher M."/>
        </authorList>
    </citation>
    <scope>NUCLEOTIDE SEQUENCE [LARGE SCALE GENOMIC DNA]</scope>
    <source>
        <strain evidence="4">2016-Iso4</strain>
    </source>
</reference>
<dbReference type="EMBL" id="PJZH01000009">
    <property type="protein sequence ID" value="PLR35173.1"/>
    <property type="molecule type" value="Genomic_DNA"/>
</dbReference>
<feature type="domain" description="Potassium channel" evidence="2">
    <location>
        <begin position="34"/>
        <end position="110"/>
    </location>
</feature>
<proteinExistence type="predicted"/>
<dbReference type="OrthoDB" id="9799090at2"/>
<keyword evidence="1" id="KW-0472">Membrane</keyword>
<keyword evidence="1" id="KW-1133">Transmembrane helix</keyword>
<dbReference type="Gene3D" id="1.10.287.70">
    <property type="match status" value="1"/>
</dbReference>
<gene>
    <name evidence="3" type="ORF">CYR32_10920</name>
</gene>
<comment type="caution">
    <text evidence="3">The sequence shown here is derived from an EMBL/GenBank/DDBJ whole genome shotgun (WGS) entry which is preliminary data.</text>
</comment>
<organism evidence="3 4">
    <name type="scientific">Chimaeribacter coloradensis</name>
    <dbReference type="NCBI Taxonomy" id="2060068"/>
    <lineage>
        <taxon>Bacteria</taxon>
        <taxon>Pseudomonadati</taxon>
        <taxon>Pseudomonadota</taxon>
        <taxon>Gammaproteobacteria</taxon>
        <taxon>Enterobacterales</taxon>
        <taxon>Yersiniaceae</taxon>
        <taxon>Chimaeribacter</taxon>
    </lineage>
</organism>
<dbReference type="AlphaFoldDB" id="A0A2N5E394"/>
<feature type="transmembrane region" description="Helical" evidence="1">
    <location>
        <begin position="52"/>
        <end position="72"/>
    </location>
</feature>